<organism evidence="1 2">
    <name type="scientific">Synaphobranchus kaupii</name>
    <name type="common">Kaup's arrowtooth eel</name>
    <dbReference type="NCBI Taxonomy" id="118154"/>
    <lineage>
        <taxon>Eukaryota</taxon>
        <taxon>Metazoa</taxon>
        <taxon>Chordata</taxon>
        <taxon>Craniata</taxon>
        <taxon>Vertebrata</taxon>
        <taxon>Euteleostomi</taxon>
        <taxon>Actinopterygii</taxon>
        <taxon>Neopterygii</taxon>
        <taxon>Teleostei</taxon>
        <taxon>Anguilliformes</taxon>
        <taxon>Synaphobranchidae</taxon>
        <taxon>Synaphobranchus</taxon>
    </lineage>
</organism>
<dbReference type="EMBL" id="JAINUF010000068">
    <property type="protein sequence ID" value="KAJ8331988.1"/>
    <property type="molecule type" value="Genomic_DNA"/>
</dbReference>
<evidence type="ECO:0000313" key="2">
    <source>
        <dbReference type="Proteomes" id="UP001152622"/>
    </source>
</evidence>
<comment type="caution">
    <text evidence="1">The sequence shown here is derived from an EMBL/GenBank/DDBJ whole genome shotgun (WGS) entry which is preliminary data.</text>
</comment>
<sequence>CGSAAELPRLHAHEVLYLQGGEVHPGSEQPALRHHPRGHPLLHHPQAANQRSRAPLPALPSGSTDPLIGLDLHHLLCSRGFDWMLALHVVVYTLCSPLSWVFFFAPFPLSDAVLRWACSRFSNVDSHWTLKSLLIGQKVMLAGLPFFPRSLIGQWSQPIILLGKGKAVE</sequence>
<dbReference type="AlphaFoldDB" id="A0A9Q1E479"/>
<keyword evidence="2" id="KW-1185">Reference proteome</keyword>
<dbReference type="Proteomes" id="UP001152622">
    <property type="component" value="Unassembled WGS sequence"/>
</dbReference>
<reference evidence="1" key="1">
    <citation type="journal article" date="2023" name="Science">
        <title>Genome structures resolve the early diversification of teleost fishes.</title>
        <authorList>
            <person name="Parey E."/>
            <person name="Louis A."/>
            <person name="Montfort J."/>
            <person name="Bouchez O."/>
            <person name="Roques C."/>
            <person name="Iampietro C."/>
            <person name="Lluch J."/>
            <person name="Castinel A."/>
            <person name="Donnadieu C."/>
            <person name="Desvignes T."/>
            <person name="Floi Bucao C."/>
            <person name="Jouanno E."/>
            <person name="Wen M."/>
            <person name="Mejri S."/>
            <person name="Dirks R."/>
            <person name="Jansen H."/>
            <person name="Henkel C."/>
            <person name="Chen W.J."/>
            <person name="Zahm M."/>
            <person name="Cabau C."/>
            <person name="Klopp C."/>
            <person name="Thompson A.W."/>
            <person name="Robinson-Rechavi M."/>
            <person name="Braasch I."/>
            <person name="Lecointre G."/>
            <person name="Bobe J."/>
            <person name="Postlethwait J.H."/>
            <person name="Berthelot C."/>
            <person name="Roest Crollius H."/>
            <person name="Guiguen Y."/>
        </authorList>
    </citation>
    <scope>NUCLEOTIDE SEQUENCE</scope>
    <source>
        <strain evidence="1">WJC10195</strain>
    </source>
</reference>
<accession>A0A9Q1E479</accession>
<protein>
    <submittedName>
        <fullName evidence="1">Uncharacterized protein</fullName>
    </submittedName>
</protein>
<proteinExistence type="predicted"/>
<name>A0A9Q1E479_SYNKA</name>
<evidence type="ECO:0000313" key="1">
    <source>
        <dbReference type="EMBL" id="KAJ8331988.1"/>
    </source>
</evidence>
<gene>
    <name evidence="1" type="ORF">SKAU_G00430340</name>
</gene>
<feature type="non-terminal residue" evidence="1">
    <location>
        <position position="169"/>
    </location>
</feature>